<keyword evidence="2" id="KW-1185">Reference proteome</keyword>
<accession>A0ABM0K569</accession>
<protein>
    <submittedName>
        <fullName evidence="3">Uncharacterized protein LOC101862071 isoform X1</fullName>
    </submittedName>
</protein>
<evidence type="ECO:0000313" key="2">
    <source>
        <dbReference type="Proteomes" id="UP000694888"/>
    </source>
</evidence>
<sequence>MHSFKTTKIVQHRSKPNDRAKTGLPTMSSQQGFTSKSVRSFTVQEGGTTKRITETTVTSADGKVVTHREETTEYGNNSGNLKLDSGFGNMGRVSPRLQVKSNFGSFPAGNGRVSPRLQVSRLFVVSRHVHYDHNNNIV</sequence>
<reference evidence="3" key="1">
    <citation type="submission" date="2025-08" db="UniProtKB">
        <authorList>
            <consortium name="RefSeq"/>
        </authorList>
    </citation>
    <scope>IDENTIFICATION</scope>
</reference>
<name>A0ABM0K569_APLCA</name>
<dbReference type="RefSeq" id="XP_005109020.2">
    <property type="nucleotide sequence ID" value="XM_005108963.3"/>
</dbReference>
<feature type="compositionally biased region" description="Polar residues" evidence="1">
    <location>
        <begin position="25"/>
        <end position="47"/>
    </location>
</feature>
<evidence type="ECO:0000313" key="3">
    <source>
        <dbReference type="RefSeq" id="XP_005109020.2"/>
    </source>
</evidence>
<gene>
    <name evidence="3" type="primary">LOC101862071</name>
</gene>
<evidence type="ECO:0000256" key="1">
    <source>
        <dbReference type="SAM" id="MobiDB-lite"/>
    </source>
</evidence>
<feature type="region of interest" description="Disordered" evidence="1">
    <location>
        <begin position="1"/>
        <end position="47"/>
    </location>
</feature>
<dbReference type="GeneID" id="101862071"/>
<dbReference type="Proteomes" id="UP000694888">
    <property type="component" value="Unplaced"/>
</dbReference>
<organism evidence="2 3">
    <name type="scientific">Aplysia californica</name>
    <name type="common">California sea hare</name>
    <dbReference type="NCBI Taxonomy" id="6500"/>
    <lineage>
        <taxon>Eukaryota</taxon>
        <taxon>Metazoa</taxon>
        <taxon>Spiralia</taxon>
        <taxon>Lophotrochozoa</taxon>
        <taxon>Mollusca</taxon>
        <taxon>Gastropoda</taxon>
        <taxon>Heterobranchia</taxon>
        <taxon>Euthyneura</taxon>
        <taxon>Tectipleura</taxon>
        <taxon>Aplysiida</taxon>
        <taxon>Aplysioidea</taxon>
        <taxon>Aplysiidae</taxon>
        <taxon>Aplysia</taxon>
    </lineage>
</organism>
<feature type="region of interest" description="Disordered" evidence="1">
    <location>
        <begin position="60"/>
        <end position="87"/>
    </location>
</feature>
<proteinExistence type="predicted"/>